<evidence type="ECO:0000256" key="2">
    <source>
        <dbReference type="ARBA" id="ARBA00022840"/>
    </source>
</evidence>
<evidence type="ECO:0000256" key="3">
    <source>
        <dbReference type="ARBA" id="ARBA00023015"/>
    </source>
</evidence>
<dbReference type="InterPro" id="IPR011006">
    <property type="entry name" value="CheY-like_superfamily"/>
</dbReference>
<dbReference type="InterPro" id="IPR003593">
    <property type="entry name" value="AAA+_ATPase"/>
</dbReference>
<dbReference type="SUPFAM" id="SSF52172">
    <property type="entry name" value="CheY-like"/>
    <property type="match status" value="1"/>
</dbReference>
<dbReference type="PROSITE" id="PS00676">
    <property type="entry name" value="SIGMA54_INTERACT_2"/>
    <property type="match status" value="1"/>
</dbReference>
<evidence type="ECO:0000259" key="8">
    <source>
        <dbReference type="PROSITE" id="PS50045"/>
    </source>
</evidence>
<dbReference type="Proteomes" id="UP001204015">
    <property type="component" value="Unassembled WGS sequence"/>
</dbReference>
<dbReference type="InterPro" id="IPR058031">
    <property type="entry name" value="AAA_lid_NorR"/>
</dbReference>
<evidence type="ECO:0000313" key="10">
    <source>
        <dbReference type="EMBL" id="MCO6026194.1"/>
    </source>
</evidence>
<comment type="caution">
    <text evidence="10">The sequence shown here is derived from an EMBL/GenBank/DDBJ whole genome shotgun (WGS) entry which is preliminary data.</text>
</comment>
<dbReference type="Gene3D" id="3.40.50.2300">
    <property type="match status" value="1"/>
</dbReference>
<dbReference type="PANTHER" id="PTHR32071:SF81">
    <property type="entry name" value="PROPIONATE CATABOLISM OPERON REGULATORY PROTEIN"/>
    <property type="match status" value="1"/>
</dbReference>
<dbReference type="Pfam" id="PF25601">
    <property type="entry name" value="AAA_lid_14"/>
    <property type="match status" value="1"/>
</dbReference>
<keyword evidence="3" id="KW-0805">Transcription regulation</keyword>
<keyword evidence="4" id="KW-0238">DNA-binding</keyword>
<dbReference type="PANTHER" id="PTHR32071">
    <property type="entry name" value="TRANSCRIPTIONAL REGULATORY PROTEIN"/>
    <property type="match status" value="1"/>
</dbReference>
<evidence type="ECO:0000256" key="1">
    <source>
        <dbReference type="ARBA" id="ARBA00022741"/>
    </source>
</evidence>
<dbReference type="SUPFAM" id="SSF46689">
    <property type="entry name" value="Homeodomain-like"/>
    <property type="match status" value="1"/>
</dbReference>
<dbReference type="InterPro" id="IPR009057">
    <property type="entry name" value="Homeodomain-like_sf"/>
</dbReference>
<feature type="modified residue" description="4-aspartylphosphate" evidence="6">
    <location>
        <position position="58"/>
    </location>
</feature>
<feature type="region of interest" description="Disordered" evidence="7">
    <location>
        <begin position="127"/>
        <end position="153"/>
    </location>
</feature>
<keyword evidence="11" id="KW-1185">Reference proteome</keyword>
<name>A0ABT1BYY7_9BACT</name>
<dbReference type="InterPro" id="IPR002078">
    <property type="entry name" value="Sigma_54_int"/>
</dbReference>
<organism evidence="10 11">
    <name type="scientific">Segatella cerevisiae</name>
    <dbReference type="NCBI Taxonomy" id="2053716"/>
    <lineage>
        <taxon>Bacteria</taxon>
        <taxon>Pseudomonadati</taxon>
        <taxon>Bacteroidota</taxon>
        <taxon>Bacteroidia</taxon>
        <taxon>Bacteroidales</taxon>
        <taxon>Prevotellaceae</taxon>
        <taxon>Segatella</taxon>
    </lineage>
</organism>
<dbReference type="Pfam" id="PF00158">
    <property type="entry name" value="Sigma54_activat"/>
    <property type="match status" value="1"/>
</dbReference>
<feature type="domain" description="Response regulatory" evidence="9">
    <location>
        <begin position="9"/>
        <end position="123"/>
    </location>
</feature>
<keyword evidence="1" id="KW-0547">Nucleotide-binding</keyword>
<evidence type="ECO:0000313" key="11">
    <source>
        <dbReference type="Proteomes" id="UP001204015"/>
    </source>
</evidence>
<dbReference type="EMBL" id="JAMXLY010000042">
    <property type="protein sequence ID" value="MCO6026194.1"/>
    <property type="molecule type" value="Genomic_DNA"/>
</dbReference>
<dbReference type="InterPro" id="IPR027417">
    <property type="entry name" value="P-loop_NTPase"/>
</dbReference>
<dbReference type="PRINTS" id="PR01590">
    <property type="entry name" value="HTHFIS"/>
</dbReference>
<dbReference type="Gene3D" id="1.10.10.60">
    <property type="entry name" value="Homeodomain-like"/>
    <property type="match status" value="1"/>
</dbReference>
<dbReference type="PROSITE" id="PS00688">
    <property type="entry name" value="SIGMA54_INTERACT_3"/>
    <property type="match status" value="1"/>
</dbReference>
<dbReference type="SUPFAM" id="SSF52540">
    <property type="entry name" value="P-loop containing nucleoside triphosphate hydrolases"/>
    <property type="match status" value="1"/>
</dbReference>
<evidence type="ECO:0000256" key="6">
    <source>
        <dbReference type="PROSITE-ProRule" id="PRU00169"/>
    </source>
</evidence>
<keyword evidence="5" id="KW-0804">Transcription</keyword>
<dbReference type="Gene3D" id="1.10.8.60">
    <property type="match status" value="1"/>
</dbReference>
<protein>
    <submittedName>
        <fullName evidence="10">Sigma-54 dependent transcriptional regulator</fullName>
    </submittedName>
</protein>
<accession>A0ABT1BYY7</accession>
<dbReference type="PROSITE" id="PS50110">
    <property type="entry name" value="RESPONSE_REGULATORY"/>
    <property type="match status" value="1"/>
</dbReference>
<dbReference type="SMART" id="SM00382">
    <property type="entry name" value="AAA"/>
    <property type="match status" value="1"/>
</dbReference>
<dbReference type="Pfam" id="PF02954">
    <property type="entry name" value="HTH_8"/>
    <property type="match status" value="1"/>
</dbReference>
<evidence type="ECO:0000259" key="9">
    <source>
        <dbReference type="PROSITE" id="PS50110"/>
    </source>
</evidence>
<keyword evidence="2" id="KW-0067">ATP-binding</keyword>
<dbReference type="InterPro" id="IPR001789">
    <property type="entry name" value="Sig_transdc_resp-reg_receiver"/>
</dbReference>
<evidence type="ECO:0000256" key="7">
    <source>
        <dbReference type="SAM" id="MobiDB-lite"/>
    </source>
</evidence>
<dbReference type="InterPro" id="IPR025943">
    <property type="entry name" value="Sigma_54_int_dom_ATP-bd_2"/>
</dbReference>
<dbReference type="InterPro" id="IPR002197">
    <property type="entry name" value="HTH_Fis"/>
</dbReference>
<sequence>MVTDKEKYRILIVEDDLTYATMLKTWLGKKGFLVTTAGQVSKACMLIEKSPFDLILSDLRLPDRDGTALIPWLQNKGYNVPIMIMTRYADIRGAVQAMKEGAVDYVAKPIVPDELLIKINDALHHTEPEDHKEQAKQSPVENNEEKNDFLEGESEPARKLYDYVALVAPTPMSVLINGASGTGKEYVAHRIHQLSKRADKPFVPIDCGAIPDELAASEFFGHIKGSFTGAVADKTGAFEAANGGTLFLDEVGNLSYSVQVQLLRAIQERCIRKIGTNEEIQVDVRLVCATNENLQEAIAEGRFREDLYHRINEFTLRMPSLHERGEDVLLFANFFLDKANKELDRSIKGFSPEANKALLAYPWPGNLRQLKNVVKRAVLLTQGKFIQPDVLDMGETPDAKDLSLHNVDTEKSRIEEALRMTGNHKGKAAALLGIDRKTLYNKMKALGL</sequence>
<keyword evidence="6" id="KW-0597">Phosphoprotein</keyword>
<evidence type="ECO:0000256" key="4">
    <source>
        <dbReference type="ARBA" id="ARBA00023125"/>
    </source>
</evidence>
<feature type="domain" description="Sigma-54 factor interaction" evidence="8">
    <location>
        <begin position="150"/>
        <end position="379"/>
    </location>
</feature>
<dbReference type="Pfam" id="PF00072">
    <property type="entry name" value="Response_reg"/>
    <property type="match status" value="1"/>
</dbReference>
<feature type="compositionally biased region" description="Basic and acidic residues" evidence="7">
    <location>
        <begin position="143"/>
        <end position="153"/>
    </location>
</feature>
<dbReference type="SMART" id="SM00448">
    <property type="entry name" value="REC"/>
    <property type="match status" value="1"/>
</dbReference>
<gene>
    <name evidence="10" type="ORF">NG821_10140</name>
</gene>
<dbReference type="InterPro" id="IPR025944">
    <property type="entry name" value="Sigma_54_int_dom_CS"/>
</dbReference>
<proteinExistence type="predicted"/>
<dbReference type="CDD" id="cd00009">
    <property type="entry name" value="AAA"/>
    <property type="match status" value="1"/>
</dbReference>
<reference evidence="10 11" key="1">
    <citation type="submission" date="2022-06" db="EMBL/GenBank/DDBJ databases">
        <title>A taxonomic note on the genus Prevotella: Description of four novel genera and emended description of the genera Hallella and Xylanibacter.</title>
        <authorList>
            <person name="Hitch T.C.A."/>
        </authorList>
    </citation>
    <scope>NUCLEOTIDE SEQUENCE [LARGE SCALE GENOMIC DNA]</scope>
    <source>
        <strain evidence="10 11">DSM 100619</strain>
    </source>
</reference>
<dbReference type="RefSeq" id="WP_252761550.1">
    <property type="nucleotide sequence ID" value="NZ_JAMXLY010000042.1"/>
</dbReference>
<dbReference type="PROSITE" id="PS50045">
    <property type="entry name" value="SIGMA54_INTERACT_4"/>
    <property type="match status" value="1"/>
</dbReference>
<evidence type="ECO:0000256" key="5">
    <source>
        <dbReference type="ARBA" id="ARBA00023163"/>
    </source>
</evidence>
<dbReference type="Gene3D" id="3.40.50.300">
    <property type="entry name" value="P-loop containing nucleotide triphosphate hydrolases"/>
    <property type="match status" value="1"/>
</dbReference>